<reference evidence="2 3" key="2">
    <citation type="submission" date="2018-11" db="EMBL/GenBank/DDBJ databases">
        <authorList>
            <consortium name="Pathogen Informatics"/>
        </authorList>
    </citation>
    <scope>NUCLEOTIDE SEQUENCE [LARGE SCALE GENOMIC DNA]</scope>
    <source>
        <strain evidence="2 3">Egypt</strain>
    </source>
</reference>
<evidence type="ECO:0000256" key="1">
    <source>
        <dbReference type="SAM" id="MobiDB-lite"/>
    </source>
</evidence>
<organism evidence="4">
    <name type="scientific">Echinostoma caproni</name>
    <dbReference type="NCBI Taxonomy" id="27848"/>
    <lineage>
        <taxon>Eukaryota</taxon>
        <taxon>Metazoa</taxon>
        <taxon>Spiralia</taxon>
        <taxon>Lophotrochozoa</taxon>
        <taxon>Platyhelminthes</taxon>
        <taxon>Trematoda</taxon>
        <taxon>Digenea</taxon>
        <taxon>Plagiorchiida</taxon>
        <taxon>Echinostomata</taxon>
        <taxon>Echinostomatoidea</taxon>
        <taxon>Echinostomatidae</taxon>
        <taxon>Echinostoma</taxon>
    </lineage>
</organism>
<reference evidence="4" key="1">
    <citation type="submission" date="2016-06" db="UniProtKB">
        <authorList>
            <consortium name="WormBaseParasite"/>
        </authorList>
    </citation>
    <scope>IDENTIFICATION</scope>
</reference>
<dbReference type="AlphaFoldDB" id="A0A183AFB7"/>
<accession>A0A183AFB7</accession>
<gene>
    <name evidence="2" type="ORF">ECPE_LOCUS5652</name>
</gene>
<evidence type="ECO:0000313" key="3">
    <source>
        <dbReference type="Proteomes" id="UP000272942"/>
    </source>
</evidence>
<dbReference type="Proteomes" id="UP000272942">
    <property type="component" value="Unassembled WGS sequence"/>
</dbReference>
<name>A0A183AFB7_9TREM</name>
<dbReference type="WBParaSite" id="ECPE_0000566501-mRNA-1">
    <property type="protein sequence ID" value="ECPE_0000566501-mRNA-1"/>
    <property type="gene ID" value="ECPE_0000566501"/>
</dbReference>
<evidence type="ECO:0000313" key="2">
    <source>
        <dbReference type="EMBL" id="VDP76147.1"/>
    </source>
</evidence>
<dbReference type="EMBL" id="UZAN01042533">
    <property type="protein sequence ID" value="VDP76147.1"/>
    <property type="molecule type" value="Genomic_DNA"/>
</dbReference>
<sequence length="85" mass="9573">MPRSISFSWHLTGKLPQTEHVPSLTEQTLNVRIWLNRNDEIMVILFFHDVTFDDRAVAVGAAAPDDNDNDDDDDVDDDDDDGDGD</sequence>
<keyword evidence="3" id="KW-1185">Reference proteome</keyword>
<evidence type="ECO:0000313" key="4">
    <source>
        <dbReference type="WBParaSite" id="ECPE_0000566501-mRNA-1"/>
    </source>
</evidence>
<feature type="compositionally biased region" description="Acidic residues" evidence="1">
    <location>
        <begin position="65"/>
        <end position="85"/>
    </location>
</feature>
<feature type="region of interest" description="Disordered" evidence="1">
    <location>
        <begin position="60"/>
        <end position="85"/>
    </location>
</feature>
<proteinExistence type="predicted"/>
<protein>
    <submittedName>
        <fullName evidence="2 4">Uncharacterized protein</fullName>
    </submittedName>
</protein>